<name>A0A9P4WCI9_CURKU</name>
<gene>
    <name evidence="3" type="ORF">E8E13_007753</name>
</gene>
<dbReference type="Pfam" id="PF26652">
    <property type="entry name" value="Zn_ribbon_double"/>
    <property type="match status" value="1"/>
</dbReference>
<dbReference type="OrthoDB" id="3765493at2759"/>
<reference evidence="3" key="1">
    <citation type="submission" date="2019-04" db="EMBL/GenBank/DDBJ databases">
        <title>Sequencing of skin fungus with MAO and IRED activity.</title>
        <authorList>
            <person name="Marsaioli A.J."/>
            <person name="Bonatto J.M.C."/>
            <person name="Reis Junior O."/>
        </authorList>
    </citation>
    <scope>NUCLEOTIDE SEQUENCE</scope>
    <source>
        <strain evidence="3">30M1</strain>
    </source>
</reference>
<evidence type="ECO:0000259" key="2">
    <source>
        <dbReference type="Pfam" id="PF26652"/>
    </source>
</evidence>
<comment type="caution">
    <text evidence="3">The sequence shown here is derived from an EMBL/GenBank/DDBJ whole genome shotgun (WGS) entry which is preliminary data.</text>
</comment>
<dbReference type="InterPro" id="IPR058253">
    <property type="entry name" value="Zn_ribbon_double"/>
</dbReference>
<keyword evidence="4" id="KW-1185">Reference proteome</keyword>
<organism evidence="3 4">
    <name type="scientific">Curvularia kusanoi</name>
    <name type="common">Cochliobolus kusanoi</name>
    <dbReference type="NCBI Taxonomy" id="90978"/>
    <lineage>
        <taxon>Eukaryota</taxon>
        <taxon>Fungi</taxon>
        <taxon>Dikarya</taxon>
        <taxon>Ascomycota</taxon>
        <taxon>Pezizomycotina</taxon>
        <taxon>Dothideomycetes</taxon>
        <taxon>Pleosporomycetidae</taxon>
        <taxon>Pleosporales</taxon>
        <taxon>Pleosporineae</taxon>
        <taxon>Pleosporaceae</taxon>
        <taxon>Curvularia</taxon>
    </lineage>
</organism>
<accession>A0A9P4WCI9</accession>
<sequence length="296" mass="33745">MTFSKFFGKKTLEVSKLTVADVERLMHKAEVAEDRKIPEAFLGAGTELHYGPVDRSEWRDGVWMCCHKHENFLQHYKGAFPFKHLTCGTCNHVLCKECETTEVILPLQGGNHEMNDDGSEPRFFQVCPSCGLSHRAENRRNHGRKKLTWMTETEDSQSTPCPCGTISQTRWGKYEIGLPWSFRLDPVQSAHNASMRLTDRRLQSEIVSRRSSFQEQVVLKPVNARPLLQRDYRSSTTALQRAGAVRGRGAPRLPRSITHQLPPTAGRPDIGRAETWTTAEEHRRLNEPWDSVVINP</sequence>
<feature type="domain" description="Probable double zinc ribbon" evidence="2">
    <location>
        <begin position="61"/>
        <end position="190"/>
    </location>
</feature>
<evidence type="ECO:0000313" key="4">
    <source>
        <dbReference type="Proteomes" id="UP000801428"/>
    </source>
</evidence>
<protein>
    <recommendedName>
        <fullName evidence="2">Probable double zinc ribbon domain-containing protein</fullName>
    </recommendedName>
</protein>
<evidence type="ECO:0000256" key="1">
    <source>
        <dbReference type="SAM" id="MobiDB-lite"/>
    </source>
</evidence>
<feature type="region of interest" description="Disordered" evidence="1">
    <location>
        <begin position="246"/>
        <end position="271"/>
    </location>
</feature>
<dbReference type="Proteomes" id="UP000801428">
    <property type="component" value="Unassembled WGS sequence"/>
</dbReference>
<proteinExistence type="predicted"/>
<dbReference type="AlphaFoldDB" id="A0A9P4WCI9"/>
<dbReference type="EMBL" id="SWKU01000006">
    <property type="protein sequence ID" value="KAF3005799.1"/>
    <property type="molecule type" value="Genomic_DNA"/>
</dbReference>
<evidence type="ECO:0000313" key="3">
    <source>
        <dbReference type="EMBL" id="KAF3005799.1"/>
    </source>
</evidence>